<feature type="domain" description="DC-UbP/UBTD2 N-terminal" evidence="2">
    <location>
        <begin position="57"/>
        <end position="167"/>
    </location>
</feature>
<dbReference type="InterPro" id="IPR038169">
    <property type="entry name" value="DC-UbP/UBTD2_N_sf"/>
</dbReference>
<proteinExistence type="predicted"/>
<organism evidence="3 4">
    <name type="scientific">Pseudogymnoascus verrucosus</name>
    <dbReference type="NCBI Taxonomy" id="342668"/>
    <lineage>
        <taxon>Eukaryota</taxon>
        <taxon>Fungi</taxon>
        <taxon>Dikarya</taxon>
        <taxon>Ascomycota</taxon>
        <taxon>Pezizomycotina</taxon>
        <taxon>Leotiomycetes</taxon>
        <taxon>Thelebolales</taxon>
        <taxon>Thelebolaceae</taxon>
        <taxon>Pseudogymnoascus</taxon>
    </lineage>
</organism>
<sequence length="270" mass="28806">MGCCASRAAGTYPASPSPQPNSSRAAINTATASNTALPRPSTHTSTSHHRALNERFNVPLRTHAWTARKSKPWTRAKLDRERIAFFDTRVTGRPEIWGAIRAAVGELHAEAENGGVGGGGYATAQSIIDAAGATLPTGDLADGVYDALGAYYGIPEWVVCDPVNVAEEGVEAEGAEVEDEEDGKGKVVVAERETVKVTTRLSERGGVDVRVRIGRGDSVKTLARMVAEGSDLPPQKYVKIAYLGKILRENDTLIAQGWREGHMLNGLVFG</sequence>
<keyword evidence="4" id="KW-1185">Reference proteome</keyword>
<dbReference type="AlphaFoldDB" id="A0A1B8GF80"/>
<name>A0A1B8GF80_9PEZI</name>
<dbReference type="InterPro" id="IPR032752">
    <property type="entry name" value="DC-UbP/UBTD2_N"/>
</dbReference>
<dbReference type="GeneID" id="28840646"/>
<reference evidence="4" key="2">
    <citation type="journal article" date="2018" name="Nat. Commun.">
        <title>Extreme sensitivity to ultraviolet light in the fungal pathogen causing white-nose syndrome of bats.</title>
        <authorList>
            <person name="Palmer J.M."/>
            <person name="Drees K.P."/>
            <person name="Foster J.T."/>
            <person name="Lindner D.L."/>
        </authorList>
    </citation>
    <scope>NUCLEOTIDE SEQUENCE [LARGE SCALE GENOMIC DNA]</scope>
    <source>
        <strain evidence="4">UAMH 10579</strain>
    </source>
</reference>
<dbReference type="OrthoDB" id="1640476at2759"/>
<evidence type="ECO:0000259" key="2">
    <source>
        <dbReference type="Pfam" id="PF16455"/>
    </source>
</evidence>
<protein>
    <recommendedName>
        <fullName evidence="2">DC-UbP/UBTD2 N-terminal domain-containing protein</fullName>
    </recommendedName>
</protein>
<evidence type="ECO:0000313" key="4">
    <source>
        <dbReference type="Proteomes" id="UP000091956"/>
    </source>
</evidence>
<dbReference type="PANTHER" id="PTHR13609">
    <property type="entry name" value="UBIQUITIN DOMAIN CONTAINING 1 PROTEIN-RELATED"/>
    <property type="match status" value="1"/>
</dbReference>
<evidence type="ECO:0000256" key="1">
    <source>
        <dbReference type="SAM" id="MobiDB-lite"/>
    </source>
</evidence>
<dbReference type="InterPro" id="IPR039869">
    <property type="entry name" value="UBTD1/2"/>
</dbReference>
<dbReference type="EMBL" id="KV460243">
    <property type="protein sequence ID" value="OBT94477.1"/>
    <property type="molecule type" value="Genomic_DNA"/>
</dbReference>
<feature type="region of interest" description="Disordered" evidence="1">
    <location>
        <begin position="1"/>
        <end position="55"/>
    </location>
</feature>
<feature type="compositionally biased region" description="Low complexity" evidence="1">
    <location>
        <begin position="21"/>
        <end position="36"/>
    </location>
</feature>
<evidence type="ECO:0000313" key="3">
    <source>
        <dbReference type="EMBL" id="OBT94477.1"/>
    </source>
</evidence>
<dbReference type="Proteomes" id="UP000091956">
    <property type="component" value="Unassembled WGS sequence"/>
</dbReference>
<gene>
    <name evidence="3" type="ORF">VE01_07260</name>
</gene>
<dbReference type="SUPFAM" id="SSF54236">
    <property type="entry name" value="Ubiquitin-like"/>
    <property type="match status" value="1"/>
</dbReference>
<dbReference type="RefSeq" id="XP_018128210.1">
    <property type="nucleotide sequence ID" value="XM_018276695.2"/>
</dbReference>
<accession>A0A1B8GF80</accession>
<dbReference type="Pfam" id="PF16455">
    <property type="entry name" value="UBD"/>
    <property type="match status" value="1"/>
</dbReference>
<reference evidence="3 4" key="1">
    <citation type="submission" date="2016-03" db="EMBL/GenBank/DDBJ databases">
        <title>Comparative genomics of Pseudogymnoascus destructans, the fungus causing white-nose syndrome of bats.</title>
        <authorList>
            <person name="Palmer J.M."/>
            <person name="Drees K.P."/>
            <person name="Foster J.T."/>
            <person name="Lindner D.L."/>
        </authorList>
    </citation>
    <scope>NUCLEOTIDE SEQUENCE [LARGE SCALE GENOMIC DNA]</scope>
    <source>
        <strain evidence="3 4">UAMH 10579</strain>
    </source>
</reference>
<dbReference type="Gene3D" id="1.20.225.20">
    <property type="entry name" value="Ub domain-containing protein, DC-UbP/UBTD2, N-terminal domain"/>
    <property type="match status" value="1"/>
</dbReference>
<dbReference type="InterPro" id="IPR029071">
    <property type="entry name" value="Ubiquitin-like_domsf"/>
</dbReference>